<dbReference type="GO" id="GO:0030313">
    <property type="term" value="C:cell envelope"/>
    <property type="evidence" value="ECO:0007669"/>
    <property type="project" value="UniProtKB-SubCell"/>
</dbReference>
<comment type="similarity">
    <text evidence="2">Belongs to the bacterial solute-binding protein 2 family.</text>
</comment>
<dbReference type="InterPro" id="IPR001761">
    <property type="entry name" value="Peripla_BP/Lac1_sug-bd_dom"/>
</dbReference>
<comment type="subcellular location">
    <subcellularLocation>
        <location evidence="1">Cell envelope</location>
    </subcellularLocation>
</comment>
<dbReference type="InterPro" id="IPR028082">
    <property type="entry name" value="Peripla_BP_I"/>
</dbReference>
<evidence type="ECO:0000256" key="2">
    <source>
        <dbReference type="ARBA" id="ARBA00007639"/>
    </source>
</evidence>
<evidence type="ECO:0000256" key="3">
    <source>
        <dbReference type="ARBA" id="ARBA00022729"/>
    </source>
</evidence>
<dbReference type="AlphaFoldDB" id="A0AAU8K509"/>
<evidence type="ECO:0000256" key="1">
    <source>
        <dbReference type="ARBA" id="ARBA00004196"/>
    </source>
</evidence>
<dbReference type="Gene3D" id="3.40.50.2300">
    <property type="match status" value="2"/>
</dbReference>
<evidence type="ECO:0000313" key="5">
    <source>
        <dbReference type="EMBL" id="XCM83827.1"/>
    </source>
</evidence>
<sequence length="352" mass="36482">MFESVLICEGAMSRLPHAVSGALAGIVALATLGSCVGRDPRPVGGSGRISITYLQKQGDQAYFRDEARGAQARAAELDVDLTVVDVGTDGKKTLDALRAAVSRGASGVIVASPDPALGPQLVRIAHDARVELLASDDQMCEDLPDPSVCAHQRLVPRVGFDGAAMGDAVGRRAAQEYRKAGWKAADTRVVAAGRTDLSVCEDRIDGAKLAFLQSGGQVRTLTIATDNTSEGARRAVASTTVAEPGSPRHWVVWGCNDENVLGGLSALRAAGVGAANVIGVGLGAYLACRGWEDGDPFAMRAALSINGKEVGTLAVQAMYDKVKNGRAFPGEVLAPAVMVDAESWRSAGTECG</sequence>
<gene>
    <name evidence="5" type="ORF">ABWK59_35380</name>
</gene>
<evidence type="ECO:0000259" key="4">
    <source>
        <dbReference type="Pfam" id="PF00532"/>
    </source>
</evidence>
<accession>A0AAU8K509</accession>
<feature type="domain" description="Periplasmic binding protein/LacI sugar binding" evidence="4">
    <location>
        <begin position="51"/>
        <end position="336"/>
    </location>
</feature>
<keyword evidence="3" id="KW-0732">Signal</keyword>
<reference evidence="5" key="1">
    <citation type="submission" date="2024-06" db="EMBL/GenBank/DDBJ databases">
        <title>The genome sequences of Kitasatospora sp. strain HUAS MG31.</title>
        <authorList>
            <person name="Mo P."/>
        </authorList>
    </citation>
    <scope>NUCLEOTIDE SEQUENCE</scope>
    <source>
        <strain evidence="5">HUAS MG31</strain>
    </source>
</reference>
<name>A0AAU8K509_9ACTN</name>
<dbReference type="EMBL" id="CP159872">
    <property type="protein sequence ID" value="XCM83827.1"/>
    <property type="molecule type" value="Genomic_DNA"/>
</dbReference>
<proteinExistence type="inferred from homology"/>
<protein>
    <submittedName>
        <fullName evidence="5">Substrate-binding domain-containing protein</fullName>
    </submittedName>
</protein>
<dbReference type="PANTHER" id="PTHR46847:SF1">
    <property type="entry name" value="D-ALLOSE-BINDING PERIPLASMIC PROTEIN-RELATED"/>
    <property type="match status" value="1"/>
</dbReference>
<dbReference type="SUPFAM" id="SSF53822">
    <property type="entry name" value="Periplasmic binding protein-like I"/>
    <property type="match status" value="1"/>
</dbReference>
<dbReference type="Pfam" id="PF00532">
    <property type="entry name" value="Peripla_BP_1"/>
    <property type="match status" value="1"/>
</dbReference>
<dbReference type="PANTHER" id="PTHR46847">
    <property type="entry name" value="D-ALLOSE-BINDING PERIPLASMIC PROTEIN-RELATED"/>
    <property type="match status" value="1"/>
</dbReference>
<dbReference type="RefSeq" id="WP_354644765.1">
    <property type="nucleotide sequence ID" value="NZ_CP159872.1"/>
</dbReference>
<organism evidence="5">
    <name type="scientific">Kitasatospora camelliae</name>
    <dbReference type="NCBI Taxonomy" id="3156397"/>
    <lineage>
        <taxon>Bacteria</taxon>
        <taxon>Bacillati</taxon>
        <taxon>Actinomycetota</taxon>
        <taxon>Actinomycetes</taxon>
        <taxon>Kitasatosporales</taxon>
        <taxon>Streptomycetaceae</taxon>
        <taxon>Kitasatospora</taxon>
    </lineage>
</organism>
<dbReference type="KEGG" id="kcm:ABWK59_35380"/>